<dbReference type="EMBL" id="LT556085">
    <property type="protein sequence ID" value="SAZ40962.1"/>
    <property type="molecule type" value="Genomic_DNA"/>
</dbReference>
<dbReference type="Proteomes" id="UP000245995">
    <property type="component" value="Chromosome CITRO92"/>
</dbReference>
<dbReference type="AlphaFoldDB" id="A0AAX2BHW0"/>
<accession>A0AAX2BHW0</accession>
<organism evidence="1 2">
    <name type="scientific">Citrobacter amalonaticus</name>
    <dbReference type="NCBI Taxonomy" id="35703"/>
    <lineage>
        <taxon>Bacteria</taxon>
        <taxon>Pseudomonadati</taxon>
        <taxon>Pseudomonadota</taxon>
        <taxon>Gammaproteobacteria</taxon>
        <taxon>Enterobacterales</taxon>
        <taxon>Enterobacteriaceae</taxon>
        <taxon>Citrobacter</taxon>
    </lineage>
</organism>
<protein>
    <submittedName>
        <fullName evidence="1">Uncharacterized protein</fullName>
    </submittedName>
</protein>
<reference evidence="1 2" key="1">
    <citation type="submission" date="2016-04" db="EMBL/GenBank/DDBJ databases">
        <authorList>
            <person name="Regsiter A."/>
            <person name="William W."/>
        </authorList>
    </citation>
    <scope>NUCLEOTIDE SEQUENCE [LARGE SCALE GENOMIC DNA]</scope>
    <source>
        <strain evidence="1 2">92</strain>
    </source>
</reference>
<evidence type="ECO:0000313" key="2">
    <source>
        <dbReference type="Proteomes" id="UP000245995"/>
    </source>
</evidence>
<gene>
    <name evidence="1" type="ORF">CITRO92_2048</name>
</gene>
<evidence type="ECO:0000313" key="1">
    <source>
        <dbReference type="EMBL" id="SAZ40962.1"/>
    </source>
</evidence>
<name>A0AAX2BHW0_CITAM</name>
<proteinExistence type="predicted"/>
<sequence>MHNCTRSGCEGDMYDMASVMSGLNLKMPSDTFNSIRGEEMGGNHDGVLSATESVLYTG</sequence>